<evidence type="ECO:0000256" key="1">
    <source>
        <dbReference type="ARBA" id="ARBA00004123"/>
    </source>
</evidence>
<evidence type="ECO:0000256" key="2">
    <source>
        <dbReference type="ARBA" id="ARBA00023242"/>
    </source>
</evidence>
<keyword evidence="5" id="KW-1185">Reference proteome</keyword>
<dbReference type="OrthoDB" id="5427633at2759"/>
<dbReference type="Proteomes" id="UP000750334">
    <property type="component" value="Unassembled WGS sequence"/>
</dbReference>
<comment type="subcellular location">
    <subcellularLocation>
        <location evidence="1">Nucleus</location>
    </subcellularLocation>
</comment>
<sequence length="667" mass="75460">MEVITNESQNNGISTVWALATLGGLYESRHLNKKDIKKKQILDVSIPDTCDVIQLNSDGITLRQVSSLLYGVTLCYHRKTEYFLSDINAILSQLTRAISYNSNLAQVRGRTNIKSFTLQTLSNYLSTRSKQFFGDNNTFLKDDKRFDIQQIPSFKDFLDDQSPTFGVVSNFEPAIIRRKDYITELSNSNYPGRDNFVENIIDSQSNKYDFNPSLDDIPIDMDFELDINDVVSRGGSSVVTDHTEQSNIRNFDLEKASNFNSNFNGSRLEEELLQPLDIDLAIEKEASQADHLQNETGETLQNEPNTKIALKKRKIHDNSCEKQYTYSIVVDSRIGIPTETLRNCHENYVIVMQQDTRNSRLAGTKRKRVSLGDLLSLENEVPLVKKSWEDIFSNSPLFDVDSRCLPITEQGRRNDISTSLTHSNNGSIRSTEYGRRESNVSFGLSQFNKDDSLLLNLDQINDEIMEGDLNDTSVMNGMEHSKQSGDYINMNLRLLSSSVGRNLSRYSTSNNLNSDEPDLVDALTRRINRSSSFYSRESDIGAADDRLSSFESSNNLLNQNTENGLGVQARKFYQFIKERALFDNITVDPLSHFSRKLTFESIVPSNAGNESEFGGKKISKRVVCGAFFTLLTLASQEMIEITISERVNNNDSHFFATNNGTDIMINI</sequence>
<name>A0A9P6VXB2_MAUEX</name>
<dbReference type="GO" id="GO:0007062">
    <property type="term" value="P:sister chromatid cohesion"/>
    <property type="evidence" value="ECO:0007669"/>
    <property type="project" value="InterPro"/>
</dbReference>
<evidence type="ECO:0000259" key="3">
    <source>
        <dbReference type="Pfam" id="PF04825"/>
    </source>
</evidence>
<dbReference type="PANTHER" id="PTHR12585:SF51">
    <property type="entry name" value="MEIOTIC RECOMBINATION PROTEIN REC8"/>
    <property type="match status" value="1"/>
</dbReference>
<dbReference type="AlphaFoldDB" id="A0A9P6VXB2"/>
<evidence type="ECO:0000313" key="5">
    <source>
        <dbReference type="Proteomes" id="UP000750334"/>
    </source>
</evidence>
<comment type="caution">
    <text evidence="4">The sequence shown here is derived from an EMBL/GenBank/DDBJ whole genome shotgun (WGS) entry which is preliminary data.</text>
</comment>
<evidence type="ECO:0000313" key="4">
    <source>
        <dbReference type="EMBL" id="KAG0658440.1"/>
    </source>
</evidence>
<organism evidence="4 5">
    <name type="scientific">Maudiozyma exigua</name>
    <name type="common">Yeast</name>
    <name type="synonym">Kazachstania exigua</name>
    <dbReference type="NCBI Taxonomy" id="34358"/>
    <lineage>
        <taxon>Eukaryota</taxon>
        <taxon>Fungi</taxon>
        <taxon>Dikarya</taxon>
        <taxon>Ascomycota</taxon>
        <taxon>Saccharomycotina</taxon>
        <taxon>Saccharomycetes</taxon>
        <taxon>Saccharomycetales</taxon>
        <taxon>Saccharomycetaceae</taxon>
        <taxon>Maudiozyma</taxon>
    </lineage>
</organism>
<dbReference type="GO" id="GO:0003682">
    <property type="term" value="F:chromatin binding"/>
    <property type="evidence" value="ECO:0007669"/>
    <property type="project" value="TreeGrafter"/>
</dbReference>
<dbReference type="GO" id="GO:0006302">
    <property type="term" value="P:double-strand break repair"/>
    <property type="evidence" value="ECO:0007669"/>
    <property type="project" value="TreeGrafter"/>
</dbReference>
<dbReference type="InterPro" id="IPR039781">
    <property type="entry name" value="Rad21/Rec8-like"/>
</dbReference>
<dbReference type="CDD" id="cd21790">
    <property type="entry name" value="Rad21_Rec8_M_ScRec8p-like"/>
    <property type="match status" value="1"/>
</dbReference>
<protein>
    <recommendedName>
        <fullName evidence="3">Rad21/Rec8-like protein N-terminal domain-containing protein</fullName>
    </recommendedName>
</protein>
<dbReference type="Pfam" id="PF04825">
    <property type="entry name" value="Rad21_Rec8_N"/>
    <property type="match status" value="1"/>
</dbReference>
<dbReference type="PANTHER" id="PTHR12585">
    <property type="entry name" value="SCC1 / RAD21 FAMILY MEMBER"/>
    <property type="match status" value="1"/>
</dbReference>
<reference evidence="4 5" key="1">
    <citation type="submission" date="2020-11" db="EMBL/GenBank/DDBJ databases">
        <title>Kefir isolates.</title>
        <authorList>
            <person name="Marcisauskas S."/>
            <person name="Kim Y."/>
            <person name="Blasche S."/>
        </authorList>
    </citation>
    <scope>NUCLEOTIDE SEQUENCE [LARGE SCALE GENOMIC DNA]</scope>
    <source>
        <strain evidence="4 5">OG2</strain>
    </source>
</reference>
<accession>A0A9P6VXB2</accession>
<dbReference type="GO" id="GO:0005634">
    <property type="term" value="C:nucleus"/>
    <property type="evidence" value="ECO:0007669"/>
    <property type="project" value="UniProtKB-SubCell"/>
</dbReference>
<proteinExistence type="predicted"/>
<feature type="domain" description="Rad21/Rec8-like protein N-terminal" evidence="3">
    <location>
        <begin position="9"/>
        <end position="101"/>
    </location>
</feature>
<keyword evidence="2" id="KW-0539">Nucleus</keyword>
<dbReference type="GO" id="GO:0008278">
    <property type="term" value="C:cohesin complex"/>
    <property type="evidence" value="ECO:0007669"/>
    <property type="project" value="InterPro"/>
</dbReference>
<gene>
    <name evidence="4" type="ORF">C6P45_002189</name>
</gene>
<dbReference type="EMBL" id="PUHR01000212">
    <property type="protein sequence ID" value="KAG0658440.1"/>
    <property type="molecule type" value="Genomic_DNA"/>
</dbReference>
<dbReference type="InterPro" id="IPR006910">
    <property type="entry name" value="Rad21_Rec8_N"/>
</dbReference>